<keyword evidence="12" id="KW-0472">Membrane</keyword>
<dbReference type="GO" id="GO:0005789">
    <property type="term" value="C:endoplasmic reticulum membrane"/>
    <property type="evidence" value="ECO:0007669"/>
    <property type="project" value="UniProtKB-SubCell"/>
</dbReference>
<keyword evidence="6 13" id="KW-0479">Metal-binding</keyword>
<gene>
    <name evidence="15" type="ORF">pipiens_006922</name>
</gene>
<evidence type="ECO:0000256" key="14">
    <source>
        <dbReference type="RuleBase" id="RU000461"/>
    </source>
</evidence>
<keyword evidence="9 14" id="KW-0560">Oxidoreductase</keyword>
<dbReference type="Proteomes" id="UP001562425">
    <property type="component" value="Unassembled WGS sequence"/>
</dbReference>
<evidence type="ECO:0000256" key="10">
    <source>
        <dbReference type="ARBA" id="ARBA00023004"/>
    </source>
</evidence>
<comment type="subcellular location">
    <subcellularLocation>
        <location evidence="3">Endoplasmic reticulum membrane</location>
        <topology evidence="3">Peripheral membrane protein</topology>
    </subcellularLocation>
    <subcellularLocation>
        <location evidence="2">Microsome membrane</location>
        <topology evidence="2">Peripheral membrane protein</topology>
    </subcellularLocation>
</comment>
<evidence type="ECO:0000256" key="6">
    <source>
        <dbReference type="ARBA" id="ARBA00022723"/>
    </source>
</evidence>
<dbReference type="EMBL" id="JBEHCU010005057">
    <property type="protein sequence ID" value="KAL1401057.1"/>
    <property type="molecule type" value="Genomic_DNA"/>
</dbReference>
<evidence type="ECO:0000256" key="12">
    <source>
        <dbReference type="ARBA" id="ARBA00023136"/>
    </source>
</evidence>
<comment type="cofactor">
    <cofactor evidence="1 13">
        <name>heme</name>
        <dbReference type="ChEBI" id="CHEBI:30413"/>
    </cofactor>
</comment>
<keyword evidence="16" id="KW-1185">Reference proteome</keyword>
<sequence>MAGLLIAVAALLLAVYLYLKRSCRYWRRVANIDGPQPRWVLGNISQQITGRKHFGEIFAEVYRSYPQASWVGVYELFNKPAVLVRDLELVKEILVSSFQHFNKNSFEVDATIDPLASMNPFVNVGDQWKEKRSQIVPVLTATRVRTTFPIIKNVAENFLKYVDRVRAGSPDFEVKEVCGRYTIDSVASCAFGIDAESFANPDAEFARMGFELFNADSAIAWLRAMLALFAPKVASLLKLAFIPKHIDCWFRSLIENVTNLRKDGKVQRRDLFQAIYDTLSQNGTVPVKSNELIGHSVTFLTEGFETSGTLMSYVLFELATNREVQDRVLEELDSALEDGQLTDEAVQKLVYLERAMYETLRLHAATLTLTKVCTKEYELPAQYPTDRKRVRIQPGTAVIIPVYGIHYDPEIYPEPHRFEPDRFLEENKKTRHRYAFLGFGEGPRICLGMKFGMLQSKIGIATLLSKYRVELSPKQQMPLEVSKSTWLLAPKGGIWVRFVERKNQ</sequence>
<dbReference type="SUPFAM" id="SSF48264">
    <property type="entry name" value="Cytochrome P450"/>
    <property type="match status" value="1"/>
</dbReference>
<evidence type="ECO:0000256" key="9">
    <source>
        <dbReference type="ARBA" id="ARBA00023002"/>
    </source>
</evidence>
<evidence type="ECO:0000256" key="13">
    <source>
        <dbReference type="PIRSR" id="PIRSR602401-1"/>
    </source>
</evidence>
<dbReference type="AlphaFoldDB" id="A0ABD1DND9"/>
<dbReference type="InterPro" id="IPR002401">
    <property type="entry name" value="Cyt_P450_E_grp-I"/>
</dbReference>
<evidence type="ECO:0000256" key="7">
    <source>
        <dbReference type="ARBA" id="ARBA00022824"/>
    </source>
</evidence>
<protein>
    <recommendedName>
        <fullName evidence="17">Cytochrome P450</fullName>
    </recommendedName>
</protein>
<accession>A0ABD1DND9</accession>
<dbReference type="PANTHER" id="PTHR24292:SF104">
    <property type="entry name" value="CYTOCHROME P450 308A1-RELATED"/>
    <property type="match status" value="1"/>
</dbReference>
<name>A0ABD1DND9_CULPP</name>
<dbReference type="CDD" id="cd11056">
    <property type="entry name" value="CYP6-like"/>
    <property type="match status" value="1"/>
</dbReference>
<dbReference type="InterPro" id="IPR050476">
    <property type="entry name" value="Insect_CytP450_Detox"/>
</dbReference>
<evidence type="ECO:0000256" key="2">
    <source>
        <dbReference type="ARBA" id="ARBA00004174"/>
    </source>
</evidence>
<evidence type="ECO:0000256" key="1">
    <source>
        <dbReference type="ARBA" id="ARBA00001971"/>
    </source>
</evidence>
<evidence type="ECO:0000313" key="15">
    <source>
        <dbReference type="EMBL" id="KAL1401057.1"/>
    </source>
</evidence>
<keyword evidence="5 13" id="KW-0349">Heme</keyword>
<dbReference type="GO" id="GO:0004497">
    <property type="term" value="F:monooxygenase activity"/>
    <property type="evidence" value="ECO:0007669"/>
    <property type="project" value="UniProtKB-KW"/>
</dbReference>
<proteinExistence type="inferred from homology"/>
<evidence type="ECO:0008006" key="17">
    <source>
        <dbReference type="Google" id="ProtNLM"/>
    </source>
</evidence>
<dbReference type="InterPro" id="IPR001128">
    <property type="entry name" value="Cyt_P450"/>
</dbReference>
<keyword evidence="8" id="KW-0492">Microsome</keyword>
<comment type="caution">
    <text evidence="15">The sequence shown here is derived from an EMBL/GenBank/DDBJ whole genome shotgun (WGS) entry which is preliminary data.</text>
</comment>
<dbReference type="InterPro" id="IPR036396">
    <property type="entry name" value="Cyt_P450_sf"/>
</dbReference>
<dbReference type="FunFam" id="1.10.630.10:FF:000042">
    <property type="entry name" value="Cytochrome P450"/>
    <property type="match status" value="1"/>
</dbReference>
<dbReference type="PRINTS" id="PR00385">
    <property type="entry name" value="P450"/>
</dbReference>
<keyword evidence="7" id="KW-0256">Endoplasmic reticulum</keyword>
<evidence type="ECO:0000256" key="4">
    <source>
        <dbReference type="ARBA" id="ARBA00010617"/>
    </source>
</evidence>
<evidence type="ECO:0000256" key="3">
    <source>
        <dbReference type="ARBA" id="ARBA00004406"/>
    </source>
</evidence>
<organism evidence="15 16">
    <name type="scientific">Culex pipiens pipiens</name>
    <name type="common">Northern house mosquito</name>
    <dbReference type="NCBI Taxonomy" id="38569"/>
    <lineage>
        <taxon>Eukaryota</taxon>
        <taxon>Metazoa</taxon>
        <taxon>Ecdysozoa</taxon>
        <taxon>Arthropoda</taxon>
        <taxon>Hexapoda</taxon>
        <taxon>Insecta</taxon>
        <taxon>Pterygota</taxon>
        <taxon>Neoptera</taxon>
        <taxon>Endopterygota</taxon>
        <taxon>Diptera</taxon>
        <taxon>Nematocera</taxon>
        <taxon>Culicoidea</taxon>
        <taxon>Culicidae</taxon>
        <taxon>Culicinae</taxon>
        <taxon>Culicini</taxon>
        <taxon>Culex</taxon>
        <taxon>Culex</taxon>
    </lineage>
</organism>
<keyword evidence="10 13" id="KW-0408">Iron</keyword>
<dbReference type="Gene3D" id="1.10.630.10">
    <property type="entry name" value="Cytochrome P450"/>
    <property type="match status" value="1"/>
</dbReference>
<evidence type="ECO:0000256" key="11">
    <source>
        <dbReference type="ARBA" id="ARBA00023033"/>
    </source>
</evidence>
<dbReference type="PRINTS" id="PR00463">
    <property type="entry name" value="EP450I"/>
</dbReference>
<evidence type="ECO:0000313" key="16">
    <source>
        <dbReference type="Proteomes" id="UP001562425"/>
    </source>
</evidence>
<dbReference type="InterPro" id="IPR017972">
    <property type="entry name" value="Cyt_P450_CS"/>
</dbReference>
<reference evidence="15 16" key="1">
    <citation type="submission" date="2024-05" db="EMBL/GenBank/DDBJ databases">
        <title>Culex pipiens pipiens assembly and annotation.</title>
        <authorList>
            <person name="Alout H."/>
            <person name="Durand T."/>
        </authorList>
    </citation>
    <scope>NUCLEOTIDE SEQUENCE [LARGE SCALE GENOMIC DNA]</scope>
    <source>
        <strain evidence="15">HA-2024</strain>
        <tissue evidence="15">Whole body</tissue>
    </source>
</reference>
<dbReference type="PANTHER" id="PTHR24292">
    <property type="entry name" value="CYTOCHROME P450"/>
    <property type="match status" value="1"/>
</dbReference>
<evidence type="ECO:0000256" key="5">
    <source>
        <dbReference type="ARBA" id="ARBA00022617"/>
    </source>
</evidence>
<comment type="similarity">
    <text evidence="4 14">Belongs to the cytochrome P450 family.</text>
</comment>
<dbReference type="GO" id="GO:0046872">
    <property type="term" value="F:metal ion binding"/>
    <property type="evidence" value="ECO:0007669"/>
    <property type="project" value="UniProtKB-KW"/>
</dbReference>
<keyword evidence="11 14" id="KW-0503">Monooxygenase</keyword>
<evidence type="ECO:0000256" key="8">
    <source>
        <dbReference type="ARBA" id="ARBA00022848"/>
    </source>
</evidence>
<feature type="binding site" description="axial binding residue" evidence="13">
    <location>
        <position position="446"/>
    </location>
    <ligand>
        <name>heme</name>
        <dbReference type="ChEBI" id="CHEBI:30413"/>
    </ligand>
    <ligandPart>
        <name>Fe</name>
        <dbReference type="ChEBI" id="CHEBI:18248"/>
    </ligandPart>
</feature>
<dbReference type="Pfam" id="PF00067">
    <property type="entry name" value="p450"/>
    <property type="match status" value="1"/>
</dbReference>
<dbReference type="PROSITE" id="PS00086">
    <property type="entry name" value="CYTOCHROME_P450"/>
    <property type="match status" value="1"/>
</dbReference>